<evidence type="ECO:0000313" key="3">
    <source>
        <dbReference type="EMBL" id="KEO75568.1"/>
    </source>
</evidence>
<dbReference type="RefSeq" id="WP_035069294.1">
    <property type="nucleotide sequence ID" value="NZ_JMIH01000010.1"/>
</dbReference>
<keyword evidence="2" id="KW-0812">Transmembrane</keyword>
<dbReference type="PANTHER" id="PTHR30203:SF30">
    <property type="entry name" value="OUTER MEMBRANE PROTEIN-RELATED"/>
    <property type="match status" value="1"/>
</dbReference>
<keyword evidence="2" id="KW-1134">Transmembrane beta strand</keyword>
<dbReference type="InterPro" id="IPR003423">
    <property type="entry name" value="OMP_efflux"/>
</dbReference>
<keyword evidence="4" id="KW-1185">Reference proteome</keyword>
<dbReference type="AlphaFoldDB" id="A0A074L6X6"/>
<name>A0A074L6X6_9BACT</name>
<organism evidence="3 4">
    <name type="scientific">Anditalea andensis</name>
    <dbReference type="NCBI Taxonomy" id="1048983"/>
    <lineage>
        <taxon>Bacteria</taxon>
        <taxon>Pseudomonadati</taxon>
        <taxon>Bacteroidota</taxon>
        <taxon>Cytophagia</taxon>
        <taxon>Cytophagales</taxon>
        <taxon>Cytophagaceae</taxon>
        <taxon>Anditalea</taxon>
    </lineage>
</organism>
<evidence type="ECO:0000256" key="2">
    <source>
        <dbReference type="RuleBase" id="RU362097"/>
    </source>
</evidence>
<comment type="caution">
    <text evidence="3">The sequence shown here is derived from an EMBL/GenBank/DDBJ whole genome shotgun (WGS) entry which is preliminary data.</text>
</comment>
<evidence type="ECO:0000313" key="4">
    <source>
        <dbReference type="Proteomes" id="UP000027821"/>
    </source>
</evidence>
<dbReference type="NCBIfam" id="TIGR01845">
    <property type="entry name" value="outer_NodT"/>
    <property type="match status" value="1"/>
</dbReference>
<dbReference type="OrthoDB" id="9770517at2"/>
<keyword evidence="2" id="KW-0449">Lipoprotein</keyword>
<dbReference type="Gene3D" id="1.20.1600.10">
    <property type="entry name" value="Outer membrane efflux proteins (OEP)"/>
    <property type="match status" value="1"/>
</dbReference>
<comment type="subcellular location">
    <subcellularLocation>
        <location evidence="2">Cell membrane</location>
        <topology evidence="2">Lipid-anchor</topology>
    </subcellularLocation>
</comment>
<sequence length="479" mass="53973">MKNSIIATIVWLSVILIGFSGCTILDLQIKNENKSLPGTYGKTTLNVSTDTALINWTTYFDDPYLQVLIDSALGNNQELNIMIQEIAISNNEIRARKGEYLPFLGLTAGAGLDKVGRFTRNGAVERQLDVKPGTPFPEPLPDFTLGAYASWEMDVWQRLRNAKKSAISRYLASVEGRNFLITNIVAEIATSYYELMALDNLLETIQHNIDLQSNVYQVLKQQKEAAKVTQLAVNRFEAQVLNTRNLRFDIQQKIVETENKINFLVGRFPQPIQRPSADFKSIDMAPLLLALPSKLLENRPDIREAEFELAAAKLDVKVAKANFYPSFSIRAGTGFQSFNPTYLLNPESLLYSLTGDLMAPLINRNAIKATYYNANAQQIQSVYNYERTILNAYLDVVNQLAKVDNYNKSYETKSQEVAILIKSIDISTSLFTSARADYMEVLLTQREALDSNMELIEIKLKQMDAKINLYRALGGGWKN</sequence>
<dbReference type="STRING" id="1048983.EL17_00295"/>
<dbReference type="GO" id="GO:0015562">
    <property type="term" value="F:efflux transmembrane transporter activity"/>
    <property type="evidence" value="ECO:0007669"/>
    <property type="project" value="InterPro"/>
</dbReference>
<keyword evidence="2" id="KW-0472">Membrane</keyword>
<comment type="similarity">
    <text evidence="1 2">Belongs to the outer membrane factor (OMF) (TC 1.B.17) family.</text>
</comment>
<dbReference type="EMBL" id="JMIH01000010">
    <property type="protein sequence ID" value="KEO75568.1"/>
    <property type="molecule type" value="Genomic_DNA"/>
</dbReference>
<dbReference type="SUPFAM" id="SSF56954">
    <property type="entry name" value="Outer membrane efflux proteins (OEP)"/>
    <property type="match status" value="1"/>
</dbReference>
<evidence type="ECO:0000256" key="1">
    <source>
        <dbReference type="ARBA" id="ARBA00007613"/>
    </source>
</evidence>
<dbReference type="PROSITE" id="PS51257">
    <property type="entry name" value="PROKAR_LIPOPROTEIN"/>
    <property type="match status" value="1"/>
</dbReference>
<dbReference type="Gene3D" id="2.20.200.10">
    <property type="entry name" value="Outer membrane efflux proteins (OEP)"/>
    <property type="match status" value="1"/>
</dbReference>
<dbReference type="InterPro" id="IPR010131">
    <property type="entry name" value="MdtP/NodT-like"/>
</dbReference>
<proteinExistence type="inferred from homology"/>
<reference evidence="3 4" key="1">
    <citation type="submission" date="2014-04" db="EMBL/GenBank/DDBJ databases">
        <title>Characterization and application of a salt tolerant electro-active bacterium.</title>
        <authorList>
            <person name="Yang L."/>
            <person name="Wei S."/>
            <person name="Tay Q.X.M."/>
        </authorList>
    </citation>
    <scope>NUCLEOTIDE SEQUENCE [LARGE SCALE GENOMIC DNA]</scope>
    <source>
        <strain evidence="3 4">LY1</strain>
    </source>
</reference>
<dbReference type="Proteomes" id="UP000027821">
    <property type="component" value="Unassembled WGS sequence"/>
</dbReference>
<dbReference type="GO" id="GO:0005886">
    <property type="term" value="C:plasma membrane"/>
    <property type="evidence" value="ECO:0007669"/>
    <property type="project" value="UniProtKB-SubCell"/>
</dbReference>
<gene>
    <name evidence="3" type="ORF">EL17_00295</name>
</gene>
<accession>A0A074L6X6</accession>
<dbReference type="eggNOG" id="COG1538">
    <property type="taxonomic scope" value="Bacteria"/>
</dbReference>
<protein>
    <submittedName>
        <fullName evidence="3">RND transporter</fullName>
    </submittedName>
</protein>
<dbReference type="PANTHER" id="PTHR30203">
    <property type="entry name" value="OUTER MEMBRANE CATION EFFLUX PROTEIN"/>
    <property type="match status" value="1"/>
</dbReference>
<keyword evidence="2" id="KW-0564">Palmitate</keyword>
<dbReference type="Pfam" id="PF02321">
    <property type="entry name" value="OEP"/>
    <property type="match status" value="2"/>
</dbReference>